<feature type="region of interest" description="Disordered" evidence="1">
    <location>
        <begin position="58"/>
        <end position="82"/>
    </location>
</feature>
<protein>
    <submittedName>
        <fullName evidence="2">Uncharacterized protein</fullName>
    </submittedName>
</protein>
<accession>A0A0J6YHN8</accession>
<feature type="compositionally biased region" description="Basic and acidic residues" evidence="1">
    <location>
        <begin position="511"/>
        <end position="521"/>
    </location>
</feature>
<dbReference type="Proteomes" id="UP000054565">
    <property type="component" value="Unassembled WGS sequence"/>
</dbReference>
<feature type="compositionally biased region" description="Polar residues" evidence="1">
    <location>
        <begin position="546"/>
        <end position="560"/>
    </location>
</feature>
<feature type="compositionally biased region" description="Low complexity" evidence="1">
    <location>
        <begin position="367"/>
        <end position="385"/>
    </location>
</feature>
<evidence type="ECO:0000313" key="2">
    <source>
        <dbReference type="EMBL" id="KMP06413.1"/>
    </source>
</evidence>
<evidence type="ECO:0000313" key="3">
    <source>
        <dbReference type="Proteomes" id="UP000054565"/>
    </source>
</evidence>
<feature type="compositionally biased region" description="Polar residues" evidence="1">
    <location>
        <begin position="110"/>
        <end position="119"/>
    </location>
</feature>
<gene>
    <name evidence="2" type="ORF">CIRG_06094</name>
</gene>
<organism evidence="2 3">
    <name type="scientific">Coccidioides immitis RMSCC 2394</name>
    <dbReference type="NCBI Taxonomy" id="404692"/>
    <lineage>
        <taxon>Eukaryota</taxon>
        <taxon>Fungi</taxon>
        <taxon>Dikarya</taxon>
        <taxon>Ascomycota</taxon>
        <taxon>Pezizomycotina</taxon>
        <taxon>Eurotiomycetes</taxon>
        <taxon>Eurotiomycetidae</taxon>
        <taxon>Onygenales</taxon>
        <taxon>Onygenaceae</taxon>
        <taxon>Coccidioides</taxon>
    </lineage>
</organism>
<evidence type="ECO:0000256" key="1">
    <source>
        <dbReference type="SAM" id="MobiDB-lite"/>
    </source>
</evidence>
<dbReference type="AlphaFoldDB" id="A0A0J6YHN8"/>
<feature type="compositionally biased region" description="Pro residues" evidence="1">
    <location>
        <begin position="271"/>
        <end position="280"/>
    </location>
</feature>
<dbReference type="EMBL" id="DS028096">
    <property type="protein sequence ID" value="KMP06413.1"/>
    <property type="molecule type" value="Genomic_DNA"/>
</dbReference>
<sequence>MAGREAGAPGYRCSASNGLPVALVVCERTRQAQRRTGIQDAMSDKPTQTGVRSLLAKFENNISTSPPSRGRSPIGADGSGTVRPLSKVRASFIPVERNGGSGSPLGWLRSTDSGVSPVNTKPMHEFGGPIERSTPLSPTGSIHRAFPAKSNPPTPMTEKRESTGGANTTTRDVPGEVIQGLGAILKGSAFEDSKLQLQKNGSPPRGLSSAVPEPNKTVVPEPKTHSPPKETLQPTNPNAPDTKTTSSRPANIVIPKEPNRKVSKSTLPKGPKTPPAPRTPKLPATPDSHINKTNAVNSPAVAREVNKTHSRVNTPRRSGRSSSSPVTQDKRALSTREIVSRPGSKQTSPNHPKIRPKSPTRPVRLPSSMTAPTASSAAKTNSTSSRPPSRNGVNANKLARKVSSLRMDRSTAAPKTSVPSTTVRKQVSHASLAPPPNLGLDRPKSRTSNVSARAPDESFLARMMRPTASSANKVHDKIDAKSPPRPSRTTQTGRKVSDQNHTSSRKPPKAKSPEAERHEVKYPVATSPEAKLHAQTAAKEGLTGEDVTSQEPQEPESNVEITEPPVPYELEVSVVEETPAAPAAEIKEPEALEA</sequence>
<feature type="region of interest" description="Disordered" evidence="1">
    <location>
        <begin position="194"/>
        <end position="566"/>
    </location>
</feature>
<feature type="compositionally biased region" description="Polar residues" evidence="1">
    <location>
        <begin position="487"/>
        <end position="502"/>
    </location>
</feature>
<dbReference type="OrthoDB" id="3600083at2759"/>
<proteinExistence type="predicted"/>
<reference evidence="3" key="1">
    <citation type="journal article" date="2010" name="Genome Res.">
        <title>Population genomic sequencing of Coccidioides fungi reveals recent hybridization and transposon control.</title>
        <authorList>
            <person name="Neafsey D.E."/>
            <person name="Barker B.M."/>
            <person name="Sharpton T.J."/>
            <person name="Stajich J.E."/>
            <person name="Park D.J."/>
            <person name="Whiston E."/>
            <person name="Hung C.-Y."/>
            <person name="McMahan C."/>
            <person name="White J."/>
            <person name="Sykes S."/>
            <person name="Heiman D."/>
            <person name="Young S."/>
            <person name="Zeng Q."/>
            <person name="Abouelleil A."/>
            <person name="Aftuck L."/>
            <person name="Bessette D."/>
            <person name="Brown A."/>
            <person name="FitzGerald M."/>
            <person name="Lui A."/>
            <person name="Macdonald J.P."/>
            <person name="Priest M."/>
            <person name="Orbach M.J."/>
            <person name="Galgiani J.N."/>
            <person name="Kirkland T.N."/>
            <person name="Cole G.T."/>
            <person name="Birren B.W."/>
            <person name="Henn M.R."/>
            <person name="Taylor J.W."/>
            <person name="Rounsley S.D."/>
        </authorList>
    </citation>
    <scope>NUCLEOTIDE SEQUENCE [LARGE SCALE GENOMIC DNA]</scope>
    <source>
        <strain evidence="3">RMSCC 2394</strain>
    </source>
</reference>
<feature type="compositionally biased region" description="Polar residues" evidence="1">
    <location>
        <begin position="232"/>
        <end position="249"/>
    </location>
</feature>
<name>A0A0J6YHN8_COCIT</name>
<feature type="compositionally biased region" description="Basic and acidic residues" evidence="1">
    <location>
        <begin position="473"/>
        <end position="482"/>
    </location>
</feature>
<feature type="compositionally biased region" description="Polar residues" evidence="1">
    <location>
        <begin position="413"/>
        <end position="429"/>
    </location>
</feature>
<feature type="region of interest" description="Disordered" evidence="1">
    <location>
        <begin position="95"/>
        <end position="179"/>
    </location>
</feature>